<dbReference type="Proteomes" id="UP001350748">
    <property type="component" value="Unassembled WGS sequence"/>
</dbReference>
<comment type="caution">
    <text evidence="1">The sequence shown here is derived from an EMBL/GenBank/DDBJ whole genome shotgun (WGS) entry which is preliminary data.</text>
</comment>
<evidence type="ECO:0000313" key="1">
    <source>
        <dbReference type="EMBL" id="MEF3367282.1"/>
    </source>
</evidence>
<keyword evidence="2" id="KW-1185">Reference proteome</keyword>
<organism evidence="1 2">
    <name type="scientific">Methylocystis borbori</name>
    <dbReference type="NCBI Taxonomy" id="3118750"/>
    <lineage>
        <taxon>Bacteria</taxon>
        <taxon>Pseudomonadati</taxon>
        <taxon>Pseudomonadota</taxon>
        <taxon>Alphaproteobacteria</taxon>
        <taxon>Hyphomicrobiales</taxon>
        <taxon>Methylocystaceae</taxon>
        <taxon>Methylocystis</taxon>
    </lineage>
</organism>
<reference evidence="1 2" key="1">
    <citation type="submission" date="2024-02" db="EMBL/GenBank/DDBJ databases">
        <authorList>
            <person name="Grouzdev D."/>
        </authorList>
    </citation>
    <scope>NUCLEOTIDE SEQUENCE [LARGE SCALE GENOMIC DNA]</scope>
    <source>
        <strain evidence="1 2">9N</strain>
    </source>
</reference>
<protein>
    <submittedName>
        <fullName evidence="1">Uncharacterized protein</fullName>
    </submittedName>
</protein>
<name>A0ABU7XJS7_9HYPH</name>
<gene>
    <name evidence="1" type="ORF">V3H18_12130</name>
</gene>
<dbReference type="EMBL" id="JAZHYN010000036">
    <property type="protein sequence ID" value="MEF3367282.1"/>
    <property type="molecule type" value="Genomic_DNA"/>
</dbReference>
<proteinExistence type="predicted"/>
<evidence type="ECO:0000313" key="2">
    <source>
        <dbReference type="Proteomes" id="UP001350748"/>
    </source>
</evidence>
<dbReference type="RefSeq" id="WP_332082328.1">
    <property type="nucleotide sequence ID" value="NZ_JAZHYN010000036.1"/>
</dbReference>
<accession>A0ABU7XJS7</accession>
<sequence>MKRDDERRFIGTIMLAAALMIASASPAFGKRARGPADRFDGPEATPSAAVYVGDCGPRYPRGYRYDLKNWRSGFADRDFSCYMLDEY</sequence>